<dbReference type="GO" id="GO:0007143">
    <property type="term" value="P:female meiotic nuclear division"/>
    <property type="evidence" value="ECO:0007669"/>
    <property type="project" value="InterPro"/>
</dbReference>
<proteinExistence type="predicted"/>
<gene>
    <name evidence="1" type="ORF">J5N97_014879</name>
</gene>
<accession>A0A9D5CW47</accession>
<evidence type="ECO:0000313" key="2">
    <source>
        <dbReference type="Proteomes" id="UP001085076"/>
    </source>
</evidence>
<dbReference type="Proteomes" id="UP001085076">
    <property type="component" value="Miscellaneous, Linkage group lg03"/>
</dbReference>
<dbReference type="OrthoDB" id="1913204at2759"/>
<keyword evidence="2" id="KW-1185">Reference proteome</keyword>
<comment type="caution">
    <text evidence="1">The sequence shown here is derived from an EMBL/GenBank/DDBJ whole genome shotgun (WGS) entry which is preliminary data.</text>
</comment>
<name>A0A9D5CW47_9LILI</name>
<reference evidence="1" key="1">
    <citation type="submission" date="2021-03" db="EMBL/GenBank/DDBJ databases">
        <authorList>
            <person name="Li Z."/>
            <person name="Yang C."/>
        </authorList>
    </citation>
    <scope>NUCLEOTIDE SEQUENCE</scope>
    <source>
        <strain evidence="1">Dzin_1.0</strain>
        <tissue evidence="1">Leaf</tissue>
    </source>
</reference>
<dbReference type="PANTHER" id="PTHR33385">
    <property type="entry name" value="PROTEIN XRI1"/>
    <property type="match status" value="1"/>
</dbReference>
<evidence type="ECO:0000313" key="1">
    <source>
        <dbReference type="EMBL" id="KAJ0979405.1"/>
    </source>
</evidence>
<protein>
    <submittedName>
        <fullName evidence="1">Uncharacterized protein</fullName>
    </submittedName>
</protein>
<dbReference type="AlphaFoldDB" id="A0A9D5CW47"/>
<dbReference type="EMBL" id="JAGGNH010000003">
    <property type="protein sequence ID" value="KAJ0979405.1"/>
    <property type="molecule type" value="Genomic_DNA"/>
</dbReference>
<sequence length="104" mass="11802">MMMNISTYASRKSFIQAPAKLTTSVACPFDLIKLCGVQGHVTLKDINQWIHAPPPSKSKSKMDEDSLQCLIPLQHFLENQWFKQKSAQNGWGSLAIEVVKRDWL</sequence>
<organism evidence="1 2">
    <name type="scientific">Dioscorea zingiberensis</name>
    <dbReference type="NCBI Taxonomy" id="325984"/>
    <lineage>
        <taxon>Eukaryota</taxon>
        <taxon>Viridiplantae</taxon>
        <taxon>Streptophyta</taxon>
        <taxon>Embryophyta</taxon>
        <taxon>Tracheophyta</taxon>
        <taxon>Spermatophyta</taxon>
        <taxon>Magnoliopsida</taxon>
        <taxon>Liliopsida</taxon>
        <taxon>Dioscoreales</taxon>
        <taxon>Dioscoreaceae</taxon>
        <taxon>Dioscorea</taxon>
    </lineage>
</organism>
<reference evidence="1" key="2">
    <citation type="journal article" date="2022" name="Hortic Res">
        <title>The genome of Dioscorea zingiberensis sheds light on the biosynthesis, origin and evolution of the medicinally important diosgenin saponins.</title>
        <authorList>
            <person name="Li Y."/>
            <person name="Tan C."/>
            <person name="Li Z."/>
            <person name="Guo J."/>
            <person name="Li S."/>
            <person name="Chen X."/>
            <person name="Wang C."/>
            <person name="Dai X."/>
            <person name="Yang H."/>
            <person name="Song W."/>
            <person name="Hou L."/>
            <person name="Xu J."/>
            <person name="Tong Z."/>
            <person name="Xu A."/>
            <person name="Yuan X."/>
            <person name="Wang W."/>
            <person name="Yang Q."/>
            <person name="Chen L."/>
            <person name="Sun Z."/>
            <person name="Wang K."/>
            <person name="Pan B."/>
            <person name="Chen J."/>
            <person name="Bao Y."/>
            <person name="Liu F."/>
            <person name="Qi X."/>
            <person name="Gang D.R."/>
            <person name="Wen J."/>
            <person name="Li J."/>
        </authorList>
    </citation>
    <scope>NUCLEOTIDE SEQUENCE</scope>
    <source>
        <strain evidence="1">Dzin_1.0</strain>
    </source>
</reference>
<dbReference type="GO" id="GO:0007140">
    <property type="term" value="P:male meiotic nuclear division"/>
    <property type="evidence" value="ECO:0007669"/>
    <property type="project" value="InterPro"/>
</dbReference>
<dbReference type="PANTHER" id="PTHR33385:SF4">
    <property type="entry name" value="PROTEIN XRI1"/>
    <property type="match status" value="1"/>
</dbReference>
<dbReference type="InterPro" id="IPR039933">
    <property type="entry name" value="XRI1"/>
</dbReference>